<feature type="compositionally biased region" description="Basic and acidic residues" evidence="1">
    <location>
        <begin position="109"/>
        <end position="118"/>
    </location>
</feature>
<dbReference type="RefSeq" id="WP_007310445.1">
    <property type="nucleotide sequence ID" value="NZ_AESD01000328.1"/>
</dbReference>
<evidence type="ECO:0000313" key="4">
    <source>
        <dbReference type="Proteomes" id="UP000003477"/>
    </source>
</evidence>
<evidence type="ECO:0000256" key="2">
    <source>
        <dbReference type="SAM" id="SignalP"/>
    </source>
</evidence>
<reference evidence="3 4" key="1">
    <citation type="journal article" date="2011" name="Front. Microbiol.">
        <title>Two Strains of Crocosphaera watsonii with Highly Conserved Genomes are Distinguished by Strain-Specific Features.</title>
        <authorList>
            <person name="Bench S.R."/>
            <person name="Ilikchyan I.N."/>
            <person name="Tripp H.J."/>
            <person name="Zehr J.P."/>
        </authorList>
    </citation>
    <scope>NUCLEOTIDE SEQUENCE [LARGE SCALE GENOMIC DNA]</scope>
    <source>
        <strain evidence="3 4">WH 0003</strain>
    </source>
</reference>
<gene>
    <name evidence="3" type="ORF">CWATWH0003_2154</name>
</gene>
<dbReference type="AlphaFoldDB" id="G5J3T0"/>
<feature type="compositionally biased region" description="Basic and acidic residues" evidence="1">
    <location>
        <begin position="75"/>
        <end position="91"/>
    </location>
</feature>
<organism evidence="3 4">
    <name type="scientific">Crocosphaera watsonii WH 0003</name>
    <dbReference type="NCBI Taxonomy" id="423471"/>
    <lineage>
        <taxon>Bacteria</taxon>
        <taxon>Bacillati</taxon>
        <taxon>Cyanobacteriota</taxon>
        <taxon>Cyanophyceae</taxon>
        <taxon>Oscillatoriophycideae</taxon>
        <taxon>Chroococcales</taxon>
        <taxon>Aphanothecaceae</taxon>
        <taxon>Crocosphaera</taxon>
    </lineage>
</organism>
<evidence type="ECO:0000313" key="3">
    <source>
        <dbReference type="EMBL" id="EHJ13155.1"/>
    </source>
</evidence>
<keyword evidence="2" id="KW-0732">Signal</keyword>
<protein>
    <recommendedName>
        <fullName evidence="5">Shikimate kinase</fullName>
    </recommendedName>
</protein>
<proteinExistence type="predicted"/>
<feature type="compositionally biased region" description="Polar residues" evidence="1">
    <location>
        <begin position="93"/>
        <end position="103"/>
    </location>
</feature>
<feature type="chain" id="PRO_5003479144" description="Shikimate kinase" evidence="2">
    <location>
        <begin position="28"/>
        <end position="131"/>
    </location>
</feature>
<feature type="compositionally biased region" description="Polar residues" evidence="1">
    <location>
        <begin position="60"/>
        <end position="74"/>
    </location>
</feature>
<comment type="caution">
    <text evidence="3">The sequence shown here is derived from an EMBL/GenBank/DDBJ whole genome shotgun (WGS) entry which is preliminary data.</text>
</comment>
<dbReference type="GeneID" id="88765873"/>
<name>G5J3T0_CROWT</name>
<dbReference type="PATRIC" id="fig|423471.3.peg.2022"/>
<dbReference type="EMBL" id="AESD01000328">
    <property type="protein sequence ID" value="EHJ13155.1"/>
    <property type="molecule type" value="Genomic_DNA"/>
</dbReference>
<accession>G5J3T0</accession>
<feature type="region of interest" description="Disordered" evidence="1">
    <location>
        <begin position="42"/>
        <end position="131"/>
    </location>
</feature>
<feature type="signal peptide" evidence="2">
    <location>
        <begin position="1"/>
        <end position="27"/>
    </location>
</feature>
<dbReference type="Proteomes" id="UP000003477">
    <property type="component" value="Unassembled WGS sequence"/>
</dbReference>
<evidence type="ECO:0008006" key="5">
    <source>
        <dbReference type="Google" id="ProtNLM"/>
    </source>
</evidence>
<evidence type="ECO:0000256" key="1">
    <source>
        <dbReference type="SAM" id="MobiDB-lite"/>
    </source>
</evidence>
<sequence length="131" mass="13692">MKPFLTTGIIIVSSLLGATLIISNVNAAPDCYGVDQGGNSLDLSGLCSPPSNSNPAPSTPVDSSPTPEETTDLNNNKEPETSAREDIEKDIQSCFSSSACTQTMGGGGEPEKTPHQIRIDQVMNGGRLNQN</sequence>